<keyword evidence="4" id="KW-1185">Reference proteome</keyword>
<name>A0AAE3LUL1_9RHOB</name>
<gene>
    <name evidence="3" type="ORF">OH136_08665</name>
</gene>
<evidence type="ECO:0000256" key="2">
    <source>
        <dbReference type="PIRSR" id="PIRSR613078-2"/>
    </source>
</evidence>
<comment type="caution">
    <text evidence="3">The sequence shown here is derived from an EMBL/GenBank/DDBJ whole genome shotgun (WGS) entry which is preliminary data.</text>
</comment>
<feature type="active site" description="Tele-phosphohistidine intermediate" evidence="1">
    <location>
        <position position="16"/>
    </location>
</feature>
<dbReference type="InterPro" id="IPR001345">
    <property type="entry name" value="PG/BPGM_mutase_AS"/>
</dbReference>
<dbReference type="GO" id="GO:0005829">
    <property type="term" value="C:cytosol"/>
    <property type="evidence" value="ECO:0007669"/>
    <property type="project" value="TreeGrafter"/>
</dbReference>
<reference evidence="3" key="1">
    <citation type="submission" date="2022-10" db="EMBL/GenBank/DDBJ databases">
        <authorList>
            <person name="Yue Y."/>
        </authorList>
    </citation>
    <scope>NUCLEOTIDE SEQUENCE</scope>
    <source>
        <strain evidence="3">Z654</strain>
    </source>
</reference>
<dbReference type="CDD" id="cd07067">
    <property type="entry name" value="HP_PGM_like"/>
    <property type="match status" value="1"/>
</dbReference>
<dbReference type="Proteomes" id="UP001208041">
    <property type="component" value="Unassembled WGS sequence"/>
</dbReference>
<feature type="binding site" evidence="2">
    <location>
        <begin position="15"/>
        <end position="22"/>
    </location>
    <ligand>
        <name>substrate</name>
    </ligand>
</feature>
<dbReference type="RefSeq" id="WP_263953483.1">
    <property type="nucleotide sequence ID" value="NZ_JAOYFC010000002.1"/>
</dbReference>
<dbReference type="Gene3D" id="3.40.50.1240">
    <property type="entry name" value="Phosphoglycerate mutase-like"/>
    <property type="match status" value="1"/>
</dbReference>
<dbReference type="Pfam" id="PF00300">
    <property type="entry name" value="His_Phos_1"/>
    <property type="match status" value="1"/>
</dbReference>
<dbReference type="InterPro" id="IPR029033">
    <property type="entry name" value="His_PPase_superfam"/>
</dbReference>
<feature type="active site" description="Proton donor/acceptor" evidence="1">
    <location>
        <position position="93"/>
    </location>
</feature>
<dbReference type="GO" id="GO:0016791">
    <property type="term" value="F:phosphatase activity"/>
    <property type="evidence" value="ECO:0007669"/>
    <property type="project" value="TreeGrafter"/>
</dbReference>
<dbReference type="PANTHER" id="PTHR48100:SF44">
    <property type="entry name" value="PHOSPHATASE C1620.13-RELATED"/>
    <property type="match status" value="1"/>
</dbReference>
<proteinExistence type="predicted"/>
<evidence type="ECO:0000313" key="3">
    <source>
        <dbReference type="EMBL" id="MCV6824625.1"/>
    </source>
</evidence>
<protein>
    <submittedName>
        <fullName evidence="3">Histidine phosphatase family protein</fullName>
    </submittedName>
</protein>
<organism evidence="3 4">
    <name type="scientific">Halocynthiibacter halioticoli</name>
    <dbReference type="NCBI Taxonomy" id="2986804"/>
    <lineage>
        <taxon>Bacteria</taxon>
        <taxon>Pseudomonadati</taxon>
        <taxon>Pseudomonadota</taxon>
        <taxon>Alphaproteobacteria</taxon>
        <taxon>Rhodobacterales</taxon>
        <taxon>Paracoccaceae</taxon>
        <taxon>Halocynthiibacter</taxon>
    </lineage>
</organism>
<dbReference type="AlphaFoldDB" id="A0AAE3LUL1"/>
<dbReference type="PANTHER" id="PTHR48100">
    <property type="entry name" value="BROAD-SPECIFICITY PHOSPHATASE YOR283W-RELATED"/>
    <property type="match status" value="1"/>
</dbReference>
<dbReference type="SUPFAM" id="SSF53254">
    <property type="entry name" value="Phosphoglycerate mutase-like"/>
    <property type="match status" value="1"/>
</dbReference>
<dbReference type="EMBL" id="JAOYFC010000002">
    <property type="protein sequence ID" value="MCV6824625.1"/>
    <property type="molecule type" value="Genomic_DNA"/>
</dbReference>
<evidence type="ECO:0000313" key="4">
    <source>
        <dbReference type="Proteomes" id="UP001208041"/>
    </source>
</evidence>
<dbReference type="PROSITE" id="PS00175">
    <property type="entry name" value="PG_MUTASE"/>
    <property type="match status" value="1"/>
</dbReference>
<sequence length="201" mass="22095">MPGKPLKTPPLFILRHGQTEWNLAGRLQGSLDSPLTSQGIQQAETQSRLLTAVFQEFAQVDVFVSPLGRAQQTAKIALAPHGIDAIVDARLAEVDAGDFQRKTHKDIEKEWPDIVERCADDFSFYLNAPNGEGEAQLRGRCLSFLNSLTKPSVLITHGITSTMLRGLACNLSFLEMRALPHTQGCIFRISGGEEVILKEAK</sequence>
<accession>A0AAE3LUL1</accession>
<dbReference type="InterPro" id="IPR050275">
    <property type="entry name" value="PGM_Phosphatase"/>
</dbReference>
<feature type="binding site" evidence="2">
    <location>
        <position position="69"/>
    </location>
    <ligand>
        <name>substrate</name>
    </ligand>
</feature>
<evidence type="ECO:0000256" key="1">
    <source>
        <dbReference type="PIRSR" id="PIRSR613078-1"/>
    </source>
</evidence>
<dbReference type="SMART" id="SM00855">
    <property type="entry name" value="PGAM"/>
    <property type="match status" value="1"/>
</dbReference>
<dbReference type="InterPro" id="IPR013078">
    <property type="entry name" value="His_Pase_superF_clade-1"/>
</dbReference>